<comment type="caution">
    <text evidence="2">The sequence shown here is derived from an EMBL/GenBank/DDBJ whole genome shotgun (WGS) entry which is preliminary data.</text>
</comment>
<keyword evidence="1" id="KW-0812">Transmembrane</keyword>
<keyword evidence="1" id="KW-1133">Transmembrane helix</keyword>
<feature type="transmembrane region" description="Helical" evidence="1">
    <location>
        <begin position="12"/>
        <end position="30"/>
    </location>
</feature>
<sequence length="78" mass="9247">MPALSQHFLHEYIVLFDFFDGFAFYLSILFQRICHISKRLLQFHGTMTGLATVRFIYKDSKAFPLGRINLIVNHWKLL</sequence>
<gene>
    <name evidence="2" type="ORF">SDC9_139345</name>
</gene>
<evidence type="ECO:0000256" key="1">
    <source>
        <dbReference type="SAM" id="Phobius"/>
    </source>
</evidence>
<name>A0A645DRW0_9ZZZZ</name>
<protein>
    <submittedName>
        <fullName evidence="2">Uncharacterized protein</fullName>
    </submittedName>
</protein>
<keyword evidence="1" id="KW-0472">Membrane</keyword>
<proteinExistence type="predicted"/>
<dbReference type="EMBL" id="VSSQ01039182">
    <property type="protein sequence ID" value="MPM92210.1"/>
    <property type="molecule type" value="Genomic_DNA"/>
</dbReference>
<evidence type="ECO:0000313" key="2">
    <source>
        <dbReference type="EMBL" id="MPM92210.1"/>
    </source>
</evidence>
<organism evidence="2">
    <name type="scientific">bioreactor metagenome</name>
    <dbReference type="NCBI Taxonomy" id="1076179"/>
    <lineage>
        <taxon>unclassified sequences</taxon>
        <taxon>metagenomes</taxon>
        <taxon>ecological metagenomes</taxon>
    </lineage>
</organism>
<dbReference type="AlphaFoldDB" id="A0A645DRW0"/>
<accession>A0A645DRW0</accession>
<reference evidence="2" key="1">
    <citation type="submission" date="2019-08" db="EMBL/GenBank/DDBJ databases">
        <authorList>
            <person name="Kucharzyk K."/>
            <person name="Murdoch R.W."/>
            <person name="Higgins S."/>
            <person name="Loffler F."/>
        </authorList>
    </citation>
    <scope>NUCLEOTIDE SEQUENCE</scope>
</reference>